<evidence type="ECO:0000256" key="1">
    <source>
        <dbReference type="ARBA" id="ARBA00004305"/>
    </source>
</evidence>
<evidence type="ECO:0000256" key="11">
    <source>
        <dbReference type="ARBA" id="ARBA00031194"/>
    </source>
</evidence>
<dbReference type="SMART" id="SM00129">
    <property type="entry name" value="KISc"/>
    <property type="match status" value="1"/>
</dbReference>
<keyword evidence="9" id="KW-0496">Mitochondrion</keyword>
<dbReference type="PROSITE" id="PS00018">
    <property type="entry name" value="EF_HAND_1"/>
    <property type="match status" value="1"/>
</dbReference>
<feature type="region of interest" description="Disordered" evidence="14">
    <location>
        <begin position="834"/>
        <end position="858"/>
    </location>
</feature>
<accession>A0A812R267</accession>
<reference evidence="18" key="1">
    <citation type="submission" date="2021-02" db="EMBL/GenBank/DDBJ databases">
        <authorList>
            <person name="Dougan E. K."/>
            <person name="Rhodes N."/>
            <person name="Thang M."/>
            <person name="Chan C."/>
        </authorList>
    </citation>
    <scope>NUCLEOTIDE SEQUENCE</scope>
</reference>
<name>A0A812R267_9DINO</name>
<dbReference type="SUPFAM" id="SSF55681">
    <property type="entry name" value="Class II aaRS and biotin synthetases"/>
    <property type="match status" value="1"/>
</dbReference>
<keyword evidence="4" id="KW-0436">Ligase</keyword>
<dbReference type="FunFam" id="3.30.70.380:FF:000002">
    <property type="entry name" value="phenylalanine--tRNA ligase, mitochondrial"/>
    <property type="match status" value="1"/>
</dbReference>
<evidence type="ECO:0000256" key="8">
    <source>
        <dbReference type="ARBA" id="ARBA00022946"/>
    </source>
</evidence>
<dbReference type="AlphaFoldDB" id="A0A812R267"/>
<dbReference type="Pfam" id="PF00225">
    <property type="entry name" value="Kinesin"/>
    <property type="match status" value="1"/>
</dbReference>
<sequence length="858" mass="95334">MGAACGVYCTENLHNLNRACIEQVQYSRLPPHAEQEMVFSRSVEHSLQRSVLKRRWISDDTAGEELDRLSRELFLLHDLDGDGLLAEDELVQLNLTIAILHHGDGADLVEVEDSYRTMFREKLSQDGHAIQFGCFRKHLRGVLNNLDPDVLAQKMMLEQFGSGLLKLLLVESMSSRSRFPRVGPGSMFQSFSSLSRSWPRTWEFDWVLSGRGSQAAVYNLFGQHLVQNAVEGLHGSVIACGPSSSGKSHTIFGGRQQEQQGLVPRLAEGIFRVLRARGEKHIVKFSYLELYNERIQDLLRPGKASKAPALEVDPPSAGNIAMSHLGSAFLAPGSLNTAGTPIKETVGRAGQAPGGSFKRDGMAGVAGAAVAASALAALQKLTLRPNGSQRHVLRRAFATKSLRHQPRPSMTARMATTVLAPPGELLGVSPDEKYNVPAGVREKLGKDLLLNPKHPLGILWKTVQDYFAEQDPNCKFFDTEKPVVNTVDCFDKLRVPPDHPSRSPSDTYYVNKDYVLRTHTSAHQCQFLSQYPEITSFLCAGDVYRRDEIDASHYPAFHQCEGVRLFDAEKVSREEVLEDLKKTLEGLAAHLFQLKTGEDTMRWLDEYFPFTEPSLELEIFYQDDWMEVLGCGAGALVLRNAGLDPAKVHGWAFGLGLERLAMVLFGIPDIRLFWSDDSRFSEQFVPESFAQKTKFKPFSKYPPVLKDISMWIPEEFADNDLFEMIRDEGGDQVEKVDLMDDFTHPKTGRRSKMFRVTWRDMSRTLTNEEVNAKHETVLERLLPALVMLKSQDASCCKNQHEHRLLTLARCGDIPGGAALAGTCSGGHQAQAGAAADRRSGGGCAHGPDRRLRGPAVGP</sequence>
<dbReference type="PROSITE" id="PS50067">
    <property type="entry name" value="KINESIN_MOTOR_2"/>
    <property type="match status" value="1"/>
</dbReference>
<dbReference type="SMART" id="SM00896">
    <property type="entry name" value="FDX-ACB"/>
    <property type="match status" value="1"/>
</dbReference>
<evidence type="ECO:0000256" key="2">
    <source>
        <dbReference type="ARBA" id="ARBA00008226"/>
    </source>
</evidence>
<evidence type="ECO:0000256" key="6">
    <source>
        <dbReference type="ARBA" id="ARBA00022840"/>
    </source>
</evidence>
<evidence type="ECO:0000256" key="10">
    <source>
        <dbReference type="ARBA" id="ARBA00023146"/>
    </source>
</evidence>
<dbReference type="InterPro" id="IPR018247">
    <property type="entry name" value="EF_Hand_1_Ca_BS"/>
</dbReference>
<comment type="caution">
    <text evidence="18">The sequence shown here is derived from an EMBL/GenBank/DDBJ whole genome shotgun (WGS) entry which is preliminary data.</text>
</comment>
<feature type="domain" description="Kinesin motor" evidence="15">
    <location>
        <begin position="175"/>
        <end position="320"/>
    </location>
</feature>
<keyword evidence="13" id="KW-0505">Motor protein</keyword>
<dbReference type="GO" id="GO:0006432">
    <property type="term" value="P:phenylalanyl-tRNA aminoacylation"/>
    <property type="evidence" value="ECO:0007669"/>
    <property type="project" value="TreeGrafter"/>
</dbReference>
<feature type="domain" description="Aminoacyl-transfer RNA synthetases class-II family profile" evidence="16">
    <location>
        <begin position="459"/>
        <end position="686"/>
    </location>
</feature>
<evidence type="ECO:0000313" key="18">
    <source>
        <dbReference type="EMBL" id="CAE7415601.1"/>
    </source>
</evidence>
<evidence type="ECO:0000256" key="5">
    <source>
        <dbReference type="ARBA" id="ARBA00022741"/>
    </source>
</evidence>
<dbReference type="Pfam" id="PF03147">
    <property type="entry name" value="FDX-ACB"/>
    <property type="match status" value="1"/>
</dbReference>
<dbReference type="GO" id="GO:0007018">
    <property type="term" value="P:microtubule-based movement"/>
    <property type="evidence" value="ECO:0007669"/>
    <property type="project" value="InterPro"/>
</dbReference>
<evidence type="ECO:0000256" key="13">
    <source>
        <dbReference type="PROSITE-ProRule" id="PRU00283"/>
    </source>
</evidence>
<dbReference type="GO" id="GO:0005759">
    <property type="term" value="C:mitochondrial matrix"/>
    <property type="evidence" value="ECO:0007669"/>
    <property type="project" value="UniProtKB-SubCell"/>
</dbReference>
<dbReference type="Gene3D" id="3.40.850.10">
    <property type="entry name" value="Kinesin motor domain"/>
    <property type="match status" value="1"/>
</dbReference>
<evidence type="ECO:0000256" key="7">
    <source>
        <dbReference type="ARBA" id="ARBA00022917"/>
    </source>
</evidence>
<evidence type="ECO:0000256" key="12">
    <source>
        <dbReference type="ARBA" id="ARBA00049255"/>
    </source>
</evidence>
<organism evidence="18 19">
    <name type="scientific">Symbiodinium natans</name>
    <dbReference type="NCBI Taxonomy" id="878477"/>
    <lineage>
        <taxon>Eukaryota</taxon>
        <taxon>Sar</taxon>
        <taxon>Alveolata</taxon>
        <taxon>Dinophyceae</taxon>
        <taxon>Suessiales</taxon>
        <taxon>Symbiodiniaceae</taxon>
        <taxon>Symbiodinium</taxon>
    </lineage>
</organism>
<protein>
    <recommendedName>
        <fullName evidence="3">phenylalanine--tRNA ligase</fullName>
        <ecNumber evidence="3">6.1.1.20</ecNumber>
    </recommendedName>
    <alternativeName>
        <fullName evidence="11">Phenylalanyl-tRNA synthetase</fullName>
    </alternativeName>
</protein>
<dbReference type="GO" id="GO:0005524">
    <property type="term" value="F:ATP binding"/>
    <property type="evidence" value="ECO:0007669"/>
    <property type="project" value="UniProtKB-UniRule"/>
</dbReference>
<dbReference type="CDD" id="cd00496">
    <property type="entry name" value="PheRS_alpha_core"/>
    <property type="match status" value="1"/>
</dbReference>
<dbReference type="Proteomes" id="UP000604046">
    <property type="component" value="Unassembled WGS sequence"/>
</dbReference>
<dbReference type="SUPFAM" id="SSF54991">
    <property type="entry name" value="Anticodon-binding domain of PheRS"/>
    <property type="match status" value="1"/>
</dbReference>
<keyword evidence="10" id="KW-0030">Aminoacyl-tRNA synthetase</keyword>
<dbReference type="PROSITE" id="PS50862">
    <property type="entry name" value="AA_TRNA_LIGASE_II"/>
    <property type="match status" value="1"/>
</dbReference>
<dbReference type="Gene3D" id="3.30.930.10">
    <property type="entry name" value="Bira Bifunctional Protein, Domain 2"/>
    <property type="match status" value="2"/>
</dbReference>
<dbReference type="EMBL" id="CAJNDS010002294">
    <property type="protein sequence ID" value="CAE7415601.1"/>
    <property type="molecule type" value="Genomic_DNA"/>
</dbReference>
<dbReference type="PANTHER" id="PTHR11538">
    <property type="entry name" value="PHENYLALANYL-TRNA SYNTHETASE"/>
    <property type="match status" value="1"/>
</dbReference>
<dbReference type="PROSITE" id="PS51447">
    <property type="entry name" value="FDX_ACB"/>
    <property type="match status" value="1"/>
</dbReference>
<evidence type="ECO:0000259" key="15">
    <source>
        <dbReference type="PROSITE" id="PS50067"/>
    </source>
</evidence>
<keyword evidence="7" id="KW-0648">Protein biosynthesis</keyword>
<evidence type="ECO:0000256" key="4">
    <source>
        <dbReference type="ARBA" id="ARBA00022598"/>
    </source>
</evidence>
<dbReference type="PANTHER" id="PTHR11538:SF41">
    <property type="entry name" value="PHENYLALANINE--TRNA LIGASE, MITOCHONDRIAL"/>
    <property type="match status" value="1"/>
</dbReference>
<dbReference type="Gene3D" id="3.30.70.380">
    <property type="entry name" value="Ferrodoxin-fold anticodon-binding domain"/>
    <property type="match status" value="1"/>
</dbReference>
<gene>
    <name evidence="18" type="ORF">SNAT2548_LOCUS22593</name>
</gene>
<feature type="domain" description="FDX-ACB" evidence="17">
    <location>
        <begin position="699"/>
        <end position="789"/>
    </location>
</feature>
<dbReference type="InterPro" id="IPR001752">
    <property type="entry name" value="Kinesin_motor_dom"/>
</dbReference>
<evidence type="ECO:0000259" key="16">
    <source>
        <dbReference type="PROSITE" id="PS50862"/>
    </source>
</evidence>
<dbReference type="Pfam" id="PF01409">
    <property type="entry name" value="tRNA-synt_2d"/>
    <property type="match status" value="1"/>
</dbReference>
<keyword evidence="19" id="KW-1185">Reference proteome</keyword>
<comment type="catalytic activity">
    <reaction evidence="12">
        <text>tRNA(Phe) + L-phenylalanine + ATP = L-phenylalanyl-tRNA(Phe) + AMP + diphosphate + H(+)</text>
        <dbReference type="Rhea" id="RHEA:19413"/>
        <dbReference type="Rhea" id="RHEA-COMP:9668"/>
        <dbReference type="Rhea" id="RHEA-COMP:9699"/>
        <dbReference type="ChEBI" id="CHEBI:15378"/>
        <dbReference type="ChEBI" id="CHEBI:30616"/>
        <dbReference type="ChEBI" id="CHEBI:33019"/>
        <dbReference type="ChEBI" id="CHEBI:58095"/>
        <dbReference type="ChEBI" id="CHEBI:78442"/>
        <dbReference type="ChEBI" id="CHEBI:78531"/>
        <dbReference type="ChEBI" id="CHEBI:456215"/>
        <dbReference type="EC" id="6.1.1.20"/>
    </reaction>
</comment>
<evidence type="ECO:0000313" key="19">
    <source>
        <dbReference type="Proteomes" id="UP000604046"/>
    </source>
</evidence>
<dbReference type="GO" id="GO:0008017">
    <property type="term" value="F:microtubule binding"/>
    <property type="evidence" value="ECO:0007669"/>
    <property type="project" value="InterPro"/>
</dbReference>
<keyword evidence="8" id="KW-0809">Transit peptide</keyword>
<dbReference type="InterPro" id="IPR002319">
    <property type="entry name" value="Phenylalanyl-tRNA_Synthase"/>
</dbReference>
<proteinExistence type="inferred from homology"/>
<dbReference type="InterPro" id="IPR006195">
    <property type="entry name" value="aa-tRNA-synth_II"/>
</dbReference>
<dbReference type="GO" id="GO:0003777">
    <property type="term" value="F:microtubule motor activity"/>
    <property type="evidence" value="ECO:0007669"/>
    <property type="project" value="InterPro"/>
</dbReference>
<dbReference type="SUPFAM" id="SSF52540">
    <property type="entry name" value="P-loop containing nucleoside triphosphate hydrolases"/>
    <property type="match status" value="1"/>
</dbReference>
<dbReference type="InterPro" id="IPR027417">
    <property type="entry name" value="P-loop_NTPase"/>
</dbReference>
<evidence type="ECO:0000256" key="9">
    <source>
        <dbReference type="ARBA" id="ARBA00023128"/>
    </source>
</evidence>
<evidence type="ECO:0000256" key="3">
    <source>
        <dbReference type="ARBA" id="ARBA00012814"/>
    </source>
</evidence>
<dbReference type="GO" id="GO:0000049">
    <property type="term" value="F:tRNA binding"/>
    <property type="evidence" value="ECO:0007669"/>
    <property type="project" value="InterPro"/>
</dbReference>
<evidence type="ECO:0000259" key="17">
    <source>
        <dbReference type="PROSITE" id="PS51447"/>
    </source>
</evidence>
<dbReference type="InterPro" id="IPR005121">
    <property type="entry name" value="Fdx_antiC-bd"/>
</dbReference>
<dbReference type="GO" id="GO:0004826">
    <property type="term" value="F:phenylalanine-tRNA ligase activity"/>
    <property type="evidence" value="ECO:0007669"/>
    <property type="project" value="UniProtKB-EC"/>
</dbReference>
<evidence type="ECO:0000256" key="14">
    <source>
        <dbReference type="SAM" id="MobiDB-lite"/>
    </source>
</evidence>
<dbReference type="InterPro" id="IPR036690">
    <property type="entry name" value="Fdx_antiC-bd_sf"/>
</dbReference>
<dbReference type="EC" id="6.1.1.20" evidence="3"/>
<keyword evidence="6 13" id="KW-0067">ATP-binding</keyword>
<dbReference type="OrthoDB" id="4457at2759"/>
<dbReference type="InterPro" id="IPR036961">
    <property type="entry name" value="Kinesin_motor_dom_sf"/>
</dbReference>
<comment type="similarity">
    <text evidence="13">Belongs to the TRAFAC class myosin-kinesin ATPase superfamily. Kinesin family.</text>
</comment>
<keyword evidence="5 13" id="KW-0547">Nucleotide-binding</keyword>
<comment type="subcellular location">
    <subcellularLocation>
        <location evidence="1">Mitochondrion matrix</location>
    </subcellularLocation>
</comment>
<comment type="similarity">
    <text evidence="2">Belongs to the class-II aminoacyl-tRNA synthetase family.</text>
</comment>
<feature type="binding site" evidence="13">
    <location>
        <begin position="241"/>
        <end position="248"/>
    </location>
    <ligand>
        <name>ATP</name>
        <dbReference type="ChEBI" id="CHEBI:30616"/>
    </ligand>
</feature>
<dbReference type="InterPro" id="IPR045864">
    <property type="entry name" value="aa-tRNA-synth_II/BPL/LPL"/>
</dbReference>